<dbReference type="InterPro" id="IPR006329">
    <property type="entry name" value="AMPD"/>
</dbReference>
<proteinExistence type="inferred from homology"/>
<dbReference type="VEuPathDB" id="FungiDB:BON22_4536"/>
<dbReference type="EMBL" id="MPUK01000010">
    <property type="protein sequence ID" value="ONH65660.1"/>
    <property type="molecule type" value="Genomic_DNA"/>
</dbReference>
<evidence type="ECO:0000313" key="4">
    <source>
        <dbReference type="EMBL" id="ONH65660.1"/>
    </source>
</evidence>
<dbReference type="Proteomes" id="UP000189513">
    <property type="component" value="Unassembled WGS sequence"/>
</dbReference>
<dbReference type="PANTHER" id="PTHR11359:SF7">
    <property type="entry name" value="INACTIVE DEAMINASE YBR284W-RELATED"/>
    <property type="match status" value="1"/>
</dbReference>
<dbReference type="EMBL" id="LK052888">
    <property type="protein sequence ID" value="CDR39301.1"/>
    <property type="molecule type" value="Genomic_DNA"/>
</dbReference>
<evidence type="ECO:0000313" key="3">
    <source>
        <dbReference type="EMBL" id="CDR39301.1"/>
    </source>
</evidence>
<dbReference type="Gene3D" id="3.20.20.140">
    <property type="entry name" value="Metal-dependent hydrolases"/>
    <property type="match status" value="1"/>
</dbReference>
<reference evidence="3" key="1">
    <citation type="journal article" date="2014" name="Genome Announc.">
        <title>Genome sequence of the yeast Cyberlindnera fabianii (Hansenula fabianii).</title>
        <authorList>
            <person name="Freel K.C."/>
            <person name="Sarilar V."/>
            <person name="Neuveglise C."/>
            <person name="Devillers H."/>
            <person name="Friedrich A."/>
            <person name="Schacherer J."/>
        </authorList>
    </citation>
    <scope>NUCLEOTIDE SEQUENCE</scope>
    <source>
        <strain evidence="3">YJS4271</strain>
    </source>
</reference>
<dbReference type="InterPro" id="IPR032466">
    <property type="entry name" value="Metal_Hydrolase"/>
</dbReference>
<evidence type="ECO:0000256" key="2">
    <source>
        <dbReference type="SAM" id="MobiDB-lite"/>
    </source>
</evidence>
<reference evidence="5" key="2">
    <citation type="journal article" date="2017" name="Genome Announc.">
        <title>Genome sequences of Cyberlindnera fabianii 65, Pichia kudriavzevii 129, and Saccharomyces cerevisiae 131 isolated from fermented masau fruits in Zimbabwe.</title>
        <authorList>
            <person name="van Rijswijck I.M.H."/>
            <person name="Derks M.F.L."/>
            <person name="Abee T."/>
            <person name="de Ridder D."/>
            <person name="Smid E.J."/>
        </authorList>
    </citation>
    <scope>NUCLEOTIDE SEQUENCE [LARGE SCALE GENOMIC DNA]</scope>
    <source>
        <strain evidence="5">65</strain>
    </source>
</reference>
<reference evidence="4" key="3">
    <citation type="submission" date="2017-01" db="EMBL/GenBank/DDBJ databases">
        <authorList>
            <person name="Mah S.A."/>
            <person name="Swanson W.J."/>
            <person name="Moy G.W."/>
            <person name="Vacquier V.D."/>
        </authorList>
    </citation>
    <scope>NUCLEOTIDE SEQUENCE [LARGE SCALE GENOMIC DNA]</scope>
    <source>
        <strain evidence="4">65</strain>
    </source>
</reference>
<name>A0A061AQ61_CYBFA</name>
<dbReference type="AlphaFoldDB" id="A0A061AQ61"/>
<protein>
    <submittedName>
        <fullName evidence="4">AMP deaminase</fullName>
    </submittedName>
    <submittedName>
        <fullName evidence="3">CYFA0S03e01926g1_1</fullName>
    </submittedName>
</protein>
<feature type="region of interest" description="Disordered" evidence="2">
    <location>
        <begin position="1"/>
        <end position="20"/>
    </location>
</feature>
<organism evidence="3">
    <name type="scientific">Cyberlindnera fabianii</name>
    <name type="common">Yeast</name>
    <name type="synonym">Hansenula fabianii</name>
    <dbReference type="NCBI Taxonomy" id="36022"/>
    <lineage>
        <taxon>Eukaryota</taxon>
        <taxon>Fungi</taxon>
        <taxon>Dikarya</taxon>
        <taxon>Ascomycota</taxon>
        <taxon>Saccharomycotina</taxon>
        <taxon>Saccharomycetes</taxon>
        <taxon>Phaffomycetales</taxon>
        <taxon>Phaffomycetaceae</taxon>
        <taxon>Cyberlindnera</taxon>
    </lineage>
</organism>
<gene>
    <name evidence="4" type="ORF">BON22_4536</name>
    <name evidence="3" type="ORF">CYFA0S_03e01926g</name>
</gene>
<dbReference type="OrthoDB" id="1723809at2759"/>
<evidence type="ECO:0000256" key="1">
    <source>
        <dbReference type="ARBA" id="ARBA00006676"/>
    </source>
</evidence>
<dbReference type="OMA" id="WIASMEP"/>
<dbReference type="Pfam" id="PF19326">
    <property type="entry name" value="AMP_deaminase"/>
    <property type="match status" value="1"/>
</dbReference>
<dbReference type="PANTHER" id="PTHR11359">
    <property type="entry name" value="AMP DEAMINASE"/>
    <property type="match status" value="1"/>
</dbReference>
<comment type="similarity">
    <text evidence="1">Belongs to the metallo-dependent hydrolases superfamily. Adenosine and AMP deaminases family.</text>
</comment>
<dbReference type="Gene3D" id="4.10.800.20">
    <property type="match status" value="1"/>
</dbReference>
<dbReference type="GO" id="GO:0005829">
    <property type="term" value="C:cytosol"/>
    <property type="evidence" value="ECO:0007669"/>
    <property type="project" value="TreeGrafter"/>
</dbReference>
<dbReference type="GO" id="GO:0003876">
    <property type="term" value="F:AMP deaminase activity"/>
    <property type="evidence" value="ECO:0007669"/>
    <property type="project" value="InterPro"/>
</dbReference>
<dbReference type="STRING" id="36022.A0A061AQ61"/>
<accession>A0A061AQ61</accession>
<dbReference type="GO" id="GO:0032264">
    <property type="term" value="P:IMP salvage"/>
    <property type="evidence" value="ECO:0007669"/>
    <property type="project" value="InterPro"/>
</dbReference>
<dbReference type="SUPFAM" id="SSF51556">
    <property type="entry name" value="Metallo-dependent hydrolases"/>
    <property type="match status" value="1"/>
</dbReference>
<sequence>MVSFEDNKRNPVLSPEEHSLDHNTRLKEAITQLVPKDQALYPSGHVAYIPEKYYERGFESDAIPLKTRFDIQAAMGQFSTEDPQPAHGDPNQQHKFDQLTEQYTDGLREFCAEVDEVIKIRDKYIKLSCQRPLDNPLNWDDWISYPPPQPKGWHYEDVYGAMDYYYDERAVPHYVGETFDIEDYRTNIVEPYMRKLNPDKNRKVIHGASRALEVEGFECPGEIPNFHQFVEDLSKVIKISTNKVGSILSTRRLDYLRAKFESYSLLNENKETYITKLNPHRDFYNVRKVDNNVDLAMSMTKKLLLNVINFKLKQEPDRVVYDEDGVKMTLAELFAPYVTDGDEKRLNIDDLFEFGLIDRTFTQQEQNLFGNSTRYDSIIKDEILLKIDKTFLRVENSINGEYLSCILKQVLSDYEKSKYQYAELGINFNLLDCCGRGTTNKWSSIAKWIVDNKLVSHNVKWIIRLPRNYTSLRKAGKVRSFQDYLDLVFRPLFDVSINPEVDVNLHFFLTKVASISLLSGHHQHDERTLFDIQKLRPPKRWTTSENPPYSYYLYYIFINLTSLNHFRKGRRLPTLTLRSFAASQSDQVGLGLITESLATSFLLSKDIINGEQLRNHPVLQYLYFLKQIGITISPLCWNKTTQLKNDDDRHPKMNSNVAYESNPAIDFFKVGMRVALSTNKPLFASFTRESLIEEYSVAASIYKLGNVDLCELCRNSVLISGFNSHLKRHWIGIQYVEDEEHDTINCDEFSIQRCNVPDMRLNYRADCVKVELEFIRSHGAGVVLSPYQT</sequence>
<evidence type="ECO:0000313" key="5">
    <source>
        <dbReference type="Proteomes" id="UP000189513"/>
    </source>
</evidence>
<keyword evidence="5" id="KW-1185">Reference proteome</keyword>